<dbReference type="RefSeq" id="WP_068512035.1">
    <property type="nucleotide sequence ID" value="NZ_AP014945.1"/>
</dbReference>
<evidence type="ECO:0000256" key="4">
    <source>
        <dbReference type="ARBA" id="ARBA00016507"/>
    </source>
</evidence>
<dbReference type="PRINTS" id="PR01003">
    <property type="entry name" value="FLGFLIH"/>
</dbReference>
<evidence type="ECO:0000256" key="3">
    <source>
        <dbReference type="ARBA" id="ARBA00006602"/>
    </source>
</evidence>
<name>A0A0U4N080_9BACT</name>
<dbReference type="InterPro" id="IPR038495">
    <property type="entry name" value="ATPase_E_C"/>
</dbReference>
<gene>
    <name evidence="12" type="ORF">THC_0198</name>
</gene>
<dbReference type="AlphaFoldDB" id="A0A0U4N080"/>
<dbReference type="GO" id="GO:0044781">
    <property type="term" value="P:bacterial-type flagellum organization"/>
    <property type="evidence" value="ECO:0007669"/>
    <property type="project" value="UniProtKB-KW"/>
</dbReference>
<evidence type="ECO:0000313" key="12">
    <source>
        <dbReference type="EMBL" id="BAU22598.1"/>
    </source>
</evidence>
<dbReference type="Gene3D" id="3.30.2320.30">
    <property type="entry name" value="ATP synthase, E subunit, C-terminal"/>
    <property type="match status" value="1"/>
</dbReference>
<dbReference type="InterPro" id="IPR018035">
    <property type="entry name" value="Flagellar_FliH/T3SS_HrpE"/>
</dbReference>
<dbReference type="STRING" id="1653476.THC_0198"/>
<dbReference type="GO" id="GO:0071973">
    <property type="term" value="P:bacterial-type flagellum-dependent cell motility"/>
    <property type="evidence" value="ECO:0007669"/>
    <property type="project" value="InterPro"/>
</dbReference>
<keyword evidence="12" id="KW-0969">Cilium</keyword>
<keyword evidence="6" id="KW-0963">Cytoplasm</keyword>
<evidence type="ECO:0000256" key="8">
    <source>
        <dbReference type="ARBA" id="ARBA00022927"/>
    </source>
</evidence>
<dbReference type="GO" id="GO:0003774">
    <property type="term" value="F:cytoskeletal motor activity"/>
    <property type="evidence" value="ECO:0007669"/>
    <property type="project" value="InterPro"/>
</dbReference>
<feature type="domain" description="Flagellar assembly protein FliH/Type III secretion system HrpE" evidence="11">
    <location>
        <begin position="113"/>
        <end position="238"/>
    </location>
</feature>
<evidence type="ECO:0000256" key="5">
    <source>
        <dbReference type="ARBA" id="ARBA00022448"/>
    </source>
</evidence>
<dbReference type="InterPro" id="IPR000563">
    <property type="entry name" value="Flag_FliH"/>
</dbReference>
<keyword evidence="8" id="KW-0653">Protein transport</keyword>
<dbReference type="GO" id="GO:0009288">
    <property type="term" value="C:bacterial-type flagellum"/>
    <property type="evidence" value="ECO:0007669"/>
    <property type="project" value="InterPro"/>
</dbReference>
<dbReference type="PANTHER" id="PTHR34982:SF1">
    <property type="entry name" value="FLAGELLAR ASSEMBLY PROTEIN FLIH"/>
    <property type="match status" value="1"/>
</dbReference>
<evidence type="ECO:0000256" key="9">
    <source>
        <dbReference type="ARBA" id="ARBA00023225"/>
    </source>
</evidence>
<comment type="similarity">
    <text evidence="3">Belongs to the FliH family.</text>
</comment>
<protein>
    <recommendedName>
        <fullName evidence="4">Flagellar assembly protein FliH</fullName>
    </recommendedName>
</protein>
<dbReference type="KEGG" id="cthi:THC_0198"/>
<keyword evidence="7" id="KW-1005">Bacterial flagellum biogenesis</keyword>
<keyword evidence="10" id="KW-0175">Coiled coil</keyword>
<dbReference type="EMBL" id="AP014945">
    <property type="protein sequence ID" value="BAU22598.1"/>
    <property type="molecule type" value="Genomic_DNA"/>
</dbReference>
<evidence type="ECO:0000256" key="10">
    <source>
        <dbReference type="SAM" id="Coils"/>
    </source>
</evidence>
<keyword evidence="5" id="KW-0813">Transport</keyword>
<comment type="subcellular location">
    <subcellularLocation>
        <location evidence="2">Cytoplasm</location>
    </subcellularLocation>
</comment>
<feature type="coiled-coil region" evidence="10">
    <location>
        <begin position="82"/>
        <end position="117"/>
    </location>
</feature>
<dbReference type="PANTHER" id="PTHR34982">
    <property type="entry name" value="YOP PROTEINS TRANSLOCATION PROTEIN L"/>
    <property type="match status" value="1"/>
</dbReference>
<reference evidence="12 13" key="1">
    <citation type="journal article" date="2016" name="Int. J. Syst. Evol. Microbiol.">
        <title>Caldimicrobium thiodismutans sp. nov., a sulfur-disproportionating bacterium isolated from a hot spring, and emended description of the genus Caldimicrobium.</title>
        <authorList>
            <person name="Kojima H."/>
            <person name="Umezawa K."/>
            <person name="Fukui M."/>
        </authorList>
    </citation>
    <scope>NUCLEOTIDE SEQUENCE [LARGE SCALE GENOMIC DNA]</scope>
    <source>
        <strain evidence="12 13">TF1</strain>
    </source>
</reference>
<sequence length="256" mass="30103">MSKIIKAEKLCAHDFIQPKVDLNEEDTFCPFLSPPEEYELKNKKEDSSKSLSLEEQFKLAQEQGFKRGYEEGFQKGKEEGFKRGLEEGLKEAEKKIEEEKERLRKKNEEEIQKERESFFQFLNKLDKEFHETVLNLDREILKLALDIVQKLLLKTIEVDKEPLLRIIKEALKYLAEGSEVWIKVNPQDLTFLKERILELPKGYRINFIPDETVSMGGVFIESKMGVIDATFEKRWQKLLEALWNEDTVNQKNISQA</sequence>
<evidence type="ECO:0000256" key="7">
    <source>
        <dbReference type="ARBA" id="ARBA00022795"/>
    </source>
</evidence>
<dbReference type="InterPro" id="IPR051472">
    <property type="entry name" value="T3SS_Stator/FliH"/>
</dbReference>
<evidence type="ECO:0000313" key="13">
    <source>
        <dbReference type="Proteomes" id="UP000068196"/>
    </source>
</evidence>
<reference evidence="13" key="2">
    <citation type="journal article" date="2016" name="Int. J. Syst. Evol. Microbiol.">
        <title>Caldimicrobium thiodismutans sp. nov., a sulfur-disproportionating bacterium isolated from a hot spring.</title>
        <authorList>
            <person name="Kojima H."/>
            <person name="Umezawa K."/>
            <person name="Fukui M."/>
        </authorList>
    </citation>
    <scope>NUCLEOTIDE SEQUENCE [LARGE SCALE GENOMIC DNA]</scope>
    <source>
        <strain evidence="13">TF1</strain>
    </source>
</reference>
<dbReference type="SUPFAM" id="SSF160527">
    <property type="entry name" value="V-type ATPase subunit E-like"/>
    <property type="match status" value="1"/>
</dbReference>
<keyword evidence="12" id="KW-0966">Cell projection</keyword>
<dbReference type="OrthoDB" id="9804654at2"/>
<comment type="function">
    <text evidence="1">Needed for flagellar regrowth and assembly.</text>
</comment>
<evidence type="ECO:0000256" key="1">
    <source>
        <dbReference type="ARBA" id="ARBA00003041"/>
    </source>
</evidence>
<evidence type="ECO:0000256" key="2">
    <source>
        <dbReference type="ARBA" id="ARBA00004496"/>
    </source>
</evidence>
<keyword evidence="13" id="KW-1185">Reference proteome</keyword>
<dbReference type="GO" id="GO:0005829">
    <property type="term" value="C:cytosol"/>
    <property type="evidence" value="ECO:0007669"/>
    <property type="project" value="TreeGrafter"/>
</dbReference>
<keyword evidence="9" id="KW-1006">Bacterial flagellum protein export</keyword>
<keyword evidence="12" id="KW-0282">Flagellum</keyword>
<dbReference type="Pfam" id="PF02108">
    <property type="entry name" value="FliH"/>
    <property type="match status" value="1"/>
</dbReference>
<dbReference type="Proteomes" id="UP000068196">
    <property type="component" value="Chromosome"/>
</dbReference>
<accession>A0A0U4N080</accession>
<evidence type="ECO:0000256" key="6">
    <source>
        <dbReference type="ARBA" id="ARBA00022490"/>
    </source>
</evidence>
<dbReference type="GO" id="GO:0015031">
    <property type="term" value="P:protein transport"/>
    <property type="evidence" value="ECO:0007669"/>
    <property type="project" value="UniProtKB-KW"/>
</dbReference>
<proteinExistence type="inferred from homology"/>
<organism evidence="12 13">
    <name type="scientific">Caldimicrobium thiodismutans</name>
    <dbReference type="NCBI Taxonomy" id="1653476"/>
    <lineage>
        <taxon>Bacteria</taxon>
        <taxon>Pseudomonadati</taxon>
        <taxon>Thermodesulfobacteriota</taxon>
        <taxon>Thermodesulfobacteria</taxon>
        <taxon>Thermodesulfobacteriales</taxon>
        <taxon>Thermodesulfobacteriaceae</taxon>
        <taxon>Caldimicrobium</taxon>
    </lineage>
</organism>
<evidence type="ECO:0000259" key="11">
    <source>
        <dbReference type="Pfam" id="PF02108"/>
    </source>
</evidence>